<dbReference type="Ensembl" id="ENSSHAT00000025374.1">
    <property type="protein sequence ID" value="ENSSHAP00000035870.1"/>
    <property type="gene ID" value="ENSSHAG00000026657.1"/>
</dbReference>
<dbReference type="Proteomes" id="UP000007648">
    <property type="component" value="Unassembled WGS sequence"/>
</dbReference>
<keyword evidence="3" id="KW-0879">Wnt signaling pathway</keyword>
<dbReference type="InterPro" id="IPR000001">
    <property type="entry name" value="Kringle"/>
</dbReference>
<sequence length="404" mass="43915">MPPLRLGGGLSCSWGAWFWLLHKGTGKNCDPLQVPRIPEERLLPTLPRSGFPGSFQGPTTFQLLSPPQPCLPLAKVLPRRPSVSFVGERPSRPRRCPGVGTETPPVLGSQSLGAAEQWPEGREGSSEGSVSCFFFPLECFTVNGVDYRGRQNWTALHGGKTCLFWNETFQHPYNTLKYPHGEGGLGDHNYCRNPDGDVSPWCYVAEHEDGVYWKYCEIPACQMPGNLGCYRDHGNPPPLTGTSKTSNKLTIQNCISFCRGQKFKFAGMESGYACFCGNNPDYWKYGETASTECNSVCFGDHTQPCGGDGRIILFDSECARGRAALDRNGRAEPQGARPAAYRPLTVLRGLPAPLPRPALPLLLGARALPRKSASSPTPCTLPLLSRGSPEPNMTANSQVLGKGG</sequence>
<dbReference type="PROSITE" id="PS00021">
    <property type="entry name" value="KRINGLE_1"/>
    <property type="match status" value="1"/>
</dbReference>
<dbReference type="InterPro" id="IPR013806">
    <property type="entry name" value="Kringle-like"/>
</dbReference>
<keyword evidence="2 11" id="KW-0420">Kringle</keyword>
<evidence type="ECO:0000256" key="8">
    <source>
        <dbReference type="ARBA" id="ARBA00023157"/>
    </source>
</evidence>
<feature type="domain" description="WSC" evidence="15">
    <location>
        <begin position="223"/>
        <end position="317"/>
    </location>
</feature>
<dbReference type="GO" id="GO:0016055">
    <property type="term" value="P:Wnt signaling pathway"/>
    <property type="evidence" value="ECO:0007669"/>
    <property type="project" value="UniProtKB-KW"/>
</dbReference>
<dbReference type="Pfam" id="PF01822">
    <property type="entry name" value="WSC"/>
    <property type="match status" value="1"/>
</dbReference>
<evidence type="ECO:0000256" key="12">
    <source>
        <dbReference type="SAM" id="MobiDB-lite"/>
    </source>
</evidence>
<feature type="region of interest" description="Disordered" evidence="12">
    <location>
        <begin position="84"/>
        <end position="123"/>
    </location>
</feature>
<dbReference type="Pfam" id="PF00051">
    <property type="entry name" value="Kringle"/>
    <property type="match status" value="1"/>
</dbReference>
<proteinExistence type="predicted"/>
<reference evidence="16" key="3">
    <citation type="submission" date="2025-09" db="UniProtKB">
        <authorList>
            <consortium name="Ensembl"/>
        </authorList>
    </citation>
    <scope>IDENTIFICATION</scope>
</reference>
<dbReference type="Gene3D" id="2.40.20.10">
    <property type="entry name" value="Plasminogen Kringle 4"/>
    <property type="match status" value="1"/>
</dbReference>
<name>A0A7N4PCQ3_SARHA</name>
<organism evidence="16 17">
    <name type="scientific">Sarcophilus harrisii</name>
    <name type="common">Tasmanian devil</name>
    <name type="synonym">Sarcophilus laniarius</name>
    <dbReference type="NCBI Taxonomy" id="9305"/>
    <lineage>
        <taxon>Eukaryota</taxon>
        <taxon>Metazoa</taxon>
        <taxon>Chordata</taxon>
        <taxon>Craniata</taxon>
        <taxon>Vertebrata</taxon>
        <taxon>Euteleostomi</taxon>
        <taxon>Mammalia</taxon>
        <taxon>Metatheria</taxon>
        <taxon>Dasyuromorphia</taxon>
        <taxon>Dasyuridae</taxon>
        <taxon>Sarcophilus</taxon>
    </lineage>
</organism>
<keyword evidence="4" id="KW-0812">Transmembrane</keyword>
<feature type="region of interest" description="Disordered" evidence="12">
    <location>
        <begin position="370"/>
        <end position="404"/>
    </location>
</feature>
<dbReference type="PROSITE" id="PS51212">
    <property type="entry name" value="WSC"/>
    <property type="match status" value="1"/>
</dbReference>
<protein>
    <recommendedName>
        <fullName evidence="10">Kringle-containing protein marking the eye and the nose</fullName>
    </recommendedName>
</protein>
<keyword evidence="6" id="KW-1133">Transmembrane helix</keyword>
<feature type="signal peptide" evidence="13">
    <location>
        <begin position="1"/>
        <end position="26"/>
    </location>
</feature>
<evidence type="ECO:0000256" key="9">
    <source>
        <dbReference type="ARBA" id="ARBA00023180"/>
    </source>
</evidence>
<dbReference type="PRINTS" id="PR00018">
    <property type="entry name" value="KRINGLE"/>
</dbReference>
<dbReference type="FunFam" id="2.40.20.10:FF:000006">
    <property type="entry name" value="Kremen protein 2"/>
    <property type="match status" value="1"/>
</dbReference>
<evidence type="ECO:0000313" key="17">
    <source>
        <dbReference type="Proteomes" id="UP000007648"/>
    </source>
</evidence>
<evidence type="ECO:0000259" key="15">
    <source>
        <dbReference type="PROSITE" id="PS51212"/>
    </source>
</evidence>
<reference evidence="16" key="2">
    <citation type="submission" date="2025-08" db="UniProtKB">
        <authorList>
            <consortium name="Ensembl"/>
        </authorList>
    </citation>
    <scope>IDENTIFICATION</scope>
</reference>
<dbReference type="InterPro" id="IPR002889">
    <property type="entry name" value="WSC_carb-bd"/>
</dbReference>
<evidence type="ECO:0000256" key="6">
    <source>
        <dbReference type="ARBA" id="ARBA00022989"/>
    </source>
</evidence>
<evidence type="ECO:0000256" key="3">
    <source>
        <dbReference type="ARBA" id="ARBA00022687"/>
    </source>
</evidence>
<accession>A0A7N4PCQ3</accession>
<comment type="subcellular location">
    <subcellularLocation>
        <location evidence="1">Membrane</location>
        <topology evidence="1">Single-pass type I membrane protein</topology>
    </subcellularLocation>
</comment>
<evidence type="ECO:0000256" key="7">
    <source>
        <dbReference type="ARBA" id="ARBA00023136"/>
    </source>
</evidence>
<dbReference type="InterPro" id="IPR051836">
    <property type="entry name" value="Kremen_rcpt"/>
</dbReference>
<dbReference type="GO" id="GO:0005886">
    <property type="term" value="C:plasma membrane"/>
    <property type="evidence" value="ECO:0007669"/>
    <property type="project" value="TreeGrafter"/>
</dbReference>
<evidence type="ECO:0000259" key="14">
    <source>
        <dbReference type="PROSITE" id="PS50070"/>
    </source>
</evidence>
<feature type="chain" id="PRO_5029679241" description="Kringle-containing protein marking the eye and the nose" evidence="13">
    <location>
        <begin position="27"/>
        <end position="404"/>
    </location>
</feature>
<comment type="caution">
    <text evidence="11">Lacks conserved residue(s) required for the propagation of feature annotation.</text>
</comment>
<evidence type="ECO:0000256" key="2">
    <source>
        <dbReference type="ARBA" id="ARBA00022572"/>
    </source>
</evidence>
<evidence type="ECO:0000256" key="4">
    <source>
        <dbReference type="ARBA" id="ARBA00022692"/>
    </source>
</evidence>
<keyword evidence="5 13" id="KW-0732">Signal</keyword>
<evidence type="ECO:0000313" key="16">
    <source>
        <dbReference type="Ensembl" id="ENSSHAP00000035870.1"/>
    </source>
</evidence>
<evidence type="ECO:0000256" key="5">
    <source>
        <dbReference type="ARBA" id="ARBA00022729"/>
    </source>
</evidence>
<evidence type="ECO:0000256" key="11">
    <source>
        <dbReference type="PROSITE-ProRule" id="PRU00121"/>
    </source>
</evidence>
<evidence type="ECO:0000256" key="10">
    <source>
        <dbReference type="ARBA" id="ARBA00032328"/>
    </source>
</evidence>
<evidence type="ECO:0000256" key="1">
    <source>
        <dbReference type="ARBA" id="ARBA00004479"/>
    </source>
</evidence>
<keyword evidence="8" id="KW-1015">Disulfide bond</keyword>
<gene>
    <name evidence="16" type="primary">KREMEN1</name>
</gene>
<reference evidence="16 17" key="1">
    <citation type="journal article" date="2011" name="Proc. Natl. Acad. Sci. U.S.A.">
        <title>Genetic diversity and population structure of the endangered marsupial Sarcophilus harrisii (Tasmanian devil).</title>
        <authorList>
            <person name="Miller W."/>
            <person name="Hayes V.M."/>
            <person name="Ratan A."/>
            <person name="Petersen D.C."/>
            <person name="Wittekindt N.E."/>
            <person name="Miller J."/>
            <person name="Walenz B."/>
            <person name="Knight J."/>
            <person name="Qi J."/>
            <person name="Zhao F."/>
            <person name="Wang Q."/>
            <person name="Bedoya-Reina O.C."/>
            <person name="Katiyar N."/>
            <person name="Tomsho L.P."/>
            <person name="Kasson L.M."/>
            <person name="Hardie R.A."/>
            <person name="Woodbridge P."/>
            <person name="Tindall E.A."/>
            <person name="Bertelsen M.F."/>
            <person name="Dixon D."/>
            <person name="Pyecroft S."/>
            <person name="Helgen K.M."/>
            <person name="Lesk A.M."/>
            <person name="Pringle T.H."/>
            <person name="Patterson N."/>
            <person name="Zhang Y."/>
            <person name="Kreiss A."/>
            <person name="Woods G.M."/>
            <person name="Jones M.E."/>
            <person name="Schuster S.C."/>
        </authorList>
    </citation>
    <scope>NUCLEOTIDE SEQUENCE [LARGE SCALE GENOMIC DNA]</scope>
</reference>
<feature type="compositionally biased region" description="Polar residues" evidence="12">
    <location>
        <begin position="391"/>
        <end position="404"/>
    </location>
</feature>
<keyword evidence="17" id="KW-1185">Reference proteome</keyword>
<dbReference type="GeneTree" id="ENSGT00940000158390"/>
<dbReference type="CDD" id="cd00108">
    <property type="entry name" value="KR"/>
    <property type="match status" value="1"/>
</dbReference>
<dbReference type="InterPro" id="IPR038178">
    <property type="entry name" value="Kringle_sf"/>
</dbReference>
<dbReference type="SMART" id="SM00130">
    <property type="entry name" value="KR"/>
    <property type="match status" value="1"/>
</dbReference>
<keyword evidence="7" id="KW-0472">Membrane</keyword>
<dbReference type="InterPro" id="IPR018056">
    <property type="entry name" value="Kringle_CS"/>
</dbReference>
<feature type="domain" description="Kringle" evidence="14">
    <location>
        <begin position="138"/>
        <end position="221"/>
    </location>
</feature>
<dbReference type="InParanoid" id="A0A7N4PCQ3"/>
<keyword evidence="9" id="KW-0325">Glycoprotein</keyword>
<dbReference type="AlphaFoldDB" id="A0A7N4PCQ3"/>
<dbReference type="PROSITE" id="PS50070">
    <property type="entry name" value="KRINGLE_2"/>
    <property type="match status" value="1"/>
</dbReference>
<dbReference type="PANTHER" id="PTHR24269:SF13">
    <property type="entry name" value="KREMEN PROTEIN 1"/>
    <property type="match status" value="1"/>
</dbReference>
<dbReference type="PANTHER" id="PTHR24269">
    <property type="entry name" value="KREMEN PROTEIN"/>
    <property type="match status" value="1"/>
</dbReference>
<evidence type="ECO:0000256" key="13">
    <source>
        <dbReference type="SAM" id="SignalP"/>
    </source>
</evidence>
<dbReference type="SUPFAM" id="SSF57440">
    <property type="entry name" value="Kringle-like"/>
    <property type="match status" value="1"/>
</dbReference>